<evidence type="ECO:0000256" key="1">
    <source>
        <dbReference type="SAM" id="SignalP"/>
    </source>
</evidence>
<dbReference type="AlphaFoldDB" id="A0A3M4QC12"/>
<feature type="signal peptide" evidence="1">
    <location>
        <begin position="1"/>
        <end position="22"/>
    </location>
</feature>
<keyword evidence="1" id="KW-0732">Signal</keyword>
<organism evidence="3 4">
    <name type="scientific">Pseudomonas salomonii</name>
    <dbReference type="NCBI Taxonomy" id="191391"/>
    <lineage>
        <taxon>Bacteria</taxon>
        <taxon>Pseudomonadati</taxon>
        <taxon>Pseudomonadota</taxon>
        <taxon>Gammaproteobacteria</taxon>
        <taxon>Pseudomonadales</taxon>
        <taxon>Pseudomonadaceae</taxon>
        <taxon>Pseudomonas</taxon>
    </lineage>
</organism>
<comment type="caution">
    <text evidence="3">The sequence shown here is derived from an EMBL/GenBank/DDBJ whole genome shotgun (WGS) entry which is preliminary data.</text>
</comment>
<proteinExistence type="predicted"/>
<accession>A0A3M4QC12</accession>
<dbReference type="Pfam" id="PF13827">
    <property type="entry name" value="DUF4189"/>
    <property type="match status" value="1"/>
</dbReference>
<protein>
    <recommendedName>
        <fullName evidence="2">DUF4189 domain-containing protein</fullName>
    </recommendedName>
</protein>
<dbReference type="InterPro" id="IPR025240">
    <property type="entry name" value="DUF4189"/>
</dbReference>
<evidence type="ECO:0000313" key="3">
    <source>
        <dbReference type="EMBL" id="RMQ87969.1"/>
    </source>
</evidence>
<dbReference type="Proteomes" id="UP000277179">
    <property type="component" value="Unassembled WGS sequence"/>
</dbReference>
<reference evidence="3 4" key="1">
    <citation type="submission" date="2018-08" db="EMBL/GenBank/DDBJ databases">
        <title>Recombination of ecologically and evolutionarily significant loci maintains genetic cohesion in the Pseudomonas syringae species complex.</title>
        <authorList>
            <person name="Dillon M."/>
            <person name="Thakur S."/>
            <person name="Almeida R.N.D."/>
            <person name="Weir B.S."/>
            <person name="Guttman D.S."/>
        </authorList>
    </citation>
    <scope>NUCLEOTIDE SEQUENCE [LARGE SCALE GENOMIC DNA]</scope>
    <source>
        <strain evidence="3 4">ICMP 11288</strain>
    </source>
</reference>
<feature type="chain" id="PRO_5018072634" description="DUF4189 domain-containing protein" evidence="1">
    <location>
        <begin position="23"/>
        <end position="162"/>
    </location>
</feature>
<evidence type="ECO:0000313" key="4">
    <source>
        <dbReference type="Proteomes" id="UP000277179"/>
    </source>
</evidence>
<gene>
    <name evidence="3" type="ORF">ALP97_200152</name>
</gene>
<evidence type="ECO:0000259" key="2">
    <source>
        <dbReference type="Pfam" id="PF13827"/>
    </source>
</evidence>
<sequence>MKNSVIFFLSVSALLGMTVVRAEGGCPPGQYPQRGQGWQTCVPIPGGDASEQVTEPQWVDKWQAIATDTPLGILGVALDRSSSKEAERASVSDCEAKGGKVCIAQLSVRNGCIAMAVGENTKVIQGGASDSAARNKAMSQCSDHNSKCVMYYSSCNLATRIQ</sequence>
<dbReference type="EMBL" id="RBRL01000217">
    <property type="protein sequence ID" value="RMQ87969.1"/>
    <property type="molecule type" value="Genomic_DNA"/>
</dbReference>
<feature type="domain" description="DUF4189" evidence="2">
    <location>
        <begin position="62"/>
        <end position="155"/>
    </location>
</feature>
<name>A0A3M4QC12_9PSED</name>